<dbReference type="EMBL" id="VJMH01005735">
    <property type="protein sequence ID" value="KAF0693274.1"/>
    <property type="molecule type" value="Genomic_DNA"/>
</dbReference>
<accession>A0A485LCD0</accession>
<protein>
    <submittedName>
        <fullName evidence="6">Aste57867_15751 protein</fullName>
    </submittedName>
    <submittedName>
        <fullName evidence="7">Aste57867_19234 protein</fullName>
    </submittedName>
</protein>
<gene>
    <name evidence="7" type="primary">Aste57867_19234</name>
    <name evidence="6" type="synonym">Aste57867_15751</name>
    <name evidence="5" type="ORF">As57867_015695</name>
    <name evidence="4" type="ORF">As57867_019170</name>
    <name evidence="6" type="ORF">ASTE57867_15751</name>
    <name evidence="7" type="ORF">ASTE57867_19234</name>
</gene>
<evidence type="ECO:0000313" key="7">
    <source>
        <dbReference type="EMBL" id="VFT95955.1"/>
    </source>
</evidence>
<dbReference type="PANTHER" id="PTHR24107:SF2">
    <property type="entry name" value="NLR FAMILY CARD DOMAIN CONTAINING 3"/>
    <property type="match status" value="1"/>
</dbReference>
<dbReference type="Gene3D" id="3.80.10.10">
    <property type="entry name" value="Ribonuclease Inhibitor"/>
    <property type="match status" value="1"/>
</dbReference>
<evidence type="ECO:0000313" key="5">
    <source>
        <dbReference type="EMBL" id="KAF0693274.1"/>
    </source>
</evidence>
<evidence type="ECO:0000313" key="8">
    <source>
        <dbReference type="Proteomes" id="UP000332933"/>
    </source>
</evidence>
<evidence type="ECO:0000256" key="1">
    <source>
        <dbReference type="ARBA" id="ARBA00004245"/>
    </source>
</evidence>
<evidence type="ECO:0000313" key="4">
    <source>
        <dbReference type="EMBL" id="KAF0689317.1"/>
    </source>
</evidence>
<evidence type="ECO:0000313" key="6">
    <source>
        <dbReference type="EMBL" id="VFT92540.1"/>
    </source>
</evidence>
<keyword evidence="2" id="KW-0963">Cytoplasm</keyword>
<reference evidence="4" key="2">
    <citation type="submission" date="2019-06" db="EMBL/GenBank/DDBJ databases">
        <title>Genomics analysis of Aphanomyces spp. identifies a new class of oomycete effector associated with host adaptation.</title>
        <authorList>
            <person name="Gaulin E."/>
        </authorList>
    </citation>
    <scope>NUCLEOTIDE SEQUENCE</scope>
    <source>
        <strain evidence="4">CBS 578.67</strain>
    </source>
</reference>
<dbReference type="EMBL" id="CAADRA010006492">
    <property type="protein sequence ID" value="VFT95955.1"/>
    <property type="molecule type" value="Genomic_DNA"/>
</dbReference>
<dbReference type="InterPro" id="IPR052410">
    <property type="entry name" value="DRC5"/>
</dbReference>
<reference evidence="7 8" key="1">
    <citation type="submission" date="2019-03" db="EMBL/GenBank/DDBJ databases">
        <authorList>
            <person name="Gaulin E."/>
            <person name="Dumas B."/>
        </authorList>
    </citation>
    <scope>NUCLEOTIDE SEQUENCE [LARGE SCALE GENOMIC DNA]</scope>
    <source>
        <strain evidence="7">CBS 568.67</strain>
    </source>
</reference>
<proteinExistence type="predicted"/>
<dbReference type="GO" id="GO:0005856">
    <property type="term" value="C:cytoskeleton"/>
    <property type="evidence" value="ECO:0007669"/>
    <property type="project" value="UniProtKB-SubCell"/>
</dbReference>
<dbReference type="SUPFAM" id="SSF52047">
    <property type="entry name" value="RNI-like"/>
    <property type="match status" value="1"/>
</dbReference>
<dbReference type="Proteomes" id="UP000332933">
    <property type="component" value="Unassembled WGS sequence"/>
</dbReference>
<dbReference type="InterPro" id="IPR032675">
    <property type="entry name" value="LRR_dom_sf"/>
</dbReference>
<evidence type="ECO:0000256" key="2">
    <source>
        <dbReference type="ARBA" id="ARBA00022490"/>
    </source>
</evidence>
<evidence type="ECO:0000256" key="3">
    <source>
        <dbReference type="ARBA" id="ARBA00023212"/>
    </source>
</evidence>
<sequence>MHMDKSAHSAAQHVWSVDLVEAVVRFISDPHDLLHFLAALEPTKCLGDLTHLLALVQQDDIDLDDVWPTLLITSWNVDDPAVRTVVKYYSNVELYGACDFTWLQVPLSTHVHLTTFSDCKMDEAAWRNWFNQFASVPITSMTWASNSNQAEVAFLDVLPRMGQLTGLVIAQPFSKTTRLVEIVSLSKLIRFEAWLCEVTIDSKTEYAHLTKWLLTQPVEVLCFNMRGLIQANADVSSAFFSALTRSTSLTKLDLEMLPLSHVHRFSFSLPPSLTTFCLSDVYFDDDPKFLADLVEYSTLDVLRITYSNMRSYFGEEDFRMFSNHLPKTLKVLDLSWCELSCGECKELAISLPSTSIVNLDISGNVVDDEGIGYLAQALQVSLLQQLIVNNSGVTETGLEDLIRTAKPGFYILFNMGDWDEDVKSRLCELAQQQKIRI</sequence>
<keyword evidence="3" id="KW-0206">Cytoskeleton</keyword>
<dbReference type="EMBL" id="CAADRA010005756">
    <property type="protein sequence ID" value="VFT92540.1"/>
    <property type="molecule type" value="Genomic_DNA"/>
</dbReference>
<dbReference type="AlphaFoldDB" id="A0A485LCD0"/>
<dbReference type="EMBL" id="VJMH01006471">
    <property type="protein sequence ID" value="KAF0689317.1"/>
    <property type="molecule type" value="Genomic_DNA"/>
</dbReference>
<name>A0A485LCD0_9STRA</name>
<dbReference type="PANTHER" id="PTHR24107">
    <property type="entry name" value="YNEIN REGULATORY COMPLEX SUBUNIT 5"/>
    <property type="match status" value="1"/>
</dbReference>
<keyword evidence="8" id="KW-1185">Reference proteome</keyword>
<comment type="subcellular location">
    <subcellularLocation>
        <location evidence="1">Cytoplasm</location>
        <location evidence="1">Cytoskeleton</location>
    </subcellularLocation>
</comment>
<organism evidence="7 8">
    <name type="scientific">Aphanomyces stellatus</name>
    <dbReference type="NCBI Taxonomy" id="120398"/>
    <lineage>
        <taxon>Eukaryota</taxon>
        <taxon>Sar</taxon>
        <taxon>Stramenopiles</taxon>
        <taxon>Oomycota</taxon>
        <taxon>Saprolegniomycetes</taxon>
        <taxon>Saprolegniales</taxon>
        <taxon>Verrucalvaceae</taxon>
        <taxon>Aphanomyces</taxon>
    </lineage>
</organism>